<evidence type="ECO:0000313" key="2">
    <source>
        <dbReference type="EMBL" id="MBX5087621.1"/>
    </source>
</evidence>
<accession>A0ABS7IAN4</accession>
<gene>
    <name evidence="2" type="ORF">HJB60_00300</name>
</gene>
<name>A0ABS7IAN4_9HYPH</name>
<comment type="caution">
    <text evidence="2">The sequence shown here is derived from an EMBL/GenBank/DDBJ whole genome shotgun (WGS) entry which is preliminary data.</text>
</comment>
<proteinExistence type="predicted"/>
<evidence type="ECO:0008006" key="4">
    <source>
        <dbReference type="Google" id="ProtNLM"/>
    </source>
</evidence>
<organism evidence="2 3">
    <name type="scientific">Rhizobium lentis</name>
    <dbReference type="NCBI Taxonomy" id="1138194"/>
    <lineage>
        <taxon>Bacteria</taxon>
        <taxon>Pseudomonadati</taxon>
        <taxon>Pseudomonadota</taxon>
        <taxon>Alphaproteobacteria</taxon>
        <taxon>Hyphomicrobiales</taxon>
        <taxon>Rhizobiaceae</taxon>
        <taxon>Rhizobium/Agrobacterium group</taxon>
        <taxon>Rhizobium</taxon>
    </lineage>
</organism>
<protein>
    <recommendedName>
        <fullName evidence="4">DUF3072 domain-containing protein</fullName>
    </recommendedName>
</protein>
<reference evidence="2 3" key="1">
    <citation type="submission" date="2020-04" db="EMBL/GenBank/DDBJ databases">
        <title>Global-level population genomics: horizontal gene transfer, symbiosis and evolution in Rhizobia.</title>
        <authorList>
            <person name="Gai Y."/>
        </authorList>
    </citation>
    <scope>NUCLEOTIDE SEQUENCE [LARGE SCALE GENOMIC DNA]</scope>
    <source>
        <strain evidence="2 3">BLR33</strain>
    </source>
</reference>
<keyword evidence="3" id="KW-1185">Reference proteome</keyword>
<dbReference type="RefSeq" id="WP_221118069.1">
    <property type="nucleotide sequence ID" value="NZ_JABDYF010000001.1"/>
</dbReference>
<feature type="compositionally biased region" description="Polar residues" evidence="1">
    <location>
        <begin position="1"/>
        <end position="12"/>
    </location>
</feature>
<evidence type="ECO:0000313" key="3">
    <source>
        <dbReference type="Proteomes" id="UP000770629"/>
    </source>
</evidence>
<dbReference type="Proteomes" id="UP000770629">
    <property type="component" value="Unassembled WGS sequence"/>
</dbReference>
<dbReference type="EMBL" id="JABDYF010000001">
    <property type="protein sequence ID" value="MBX5087621.1"/>
    <property type="molecule type" value="Genomic_DNA"/>
</dbReference>
<evidence type="ECO:0000256" key="1">
    <source>
        <dbReference type="SAM" id="MobiDB-lite"/>
    </source>
</evidence>
<sequence>MDRRANISTGTNDRPRNETIAESGPGIPDDGGWMVEVPDAEARRLKALQLRDGLDELKEKLEEETDLPQRGAP</sequence>
<feature type="region of interest" description="Disordered" evidence="1">
    <location>
        <begin position="1"/>
        <end position="32"/>
    </location>
</feature>